<dbReference type="Proteomes" id="UP000614334">
    <property type="component" value="Unassembled WGS sequence"/>
</dbReference>
<dbReference type="AlphaFoldDB" id="A0A8H7LX91"/>
<feature type="compositionally biased region" description="Basic and acidic residues" evidence="1">
    <location>
        <begin position="18"/>
        <end position="30"/>
    </location>
</feature>
<evidence type="ECO:0000313" key="3">
    <source>
        <dbReference type="Proteomes" id="UP000614334"/>
    </source>
</evidence>
<comment type="caution">
    <text evidence="2">The sequence shown here is derived from an EMBL/GenBank/DDBJ whole genome shotgun (WGS) entry which is preliminary data.</text>
</comment>
<feature type="region of interest" description="Disordered" evidence="1">
    <location>
        <begin position="112"/>
        <end position="150"/>
    </location>
</feature>
<accession>A0A8H7LX91</accession>
<gene>
    <name evidence="2" type="ORF">RHS01_10362</name>
</gene>
<dbReference type="EMBL" id="JACYCF010000031">
    <property type="protein sequence ID" value="KAF8749032.1"/>
    <property type="molecule type" value="Genomic_DNA"/>
</dbReference>
<protein>
    <submittedName>
        <fullName evidence="2">Uncharacterized protein</fullName>
    </submittedName>
</protein>
<feature type="region of interest" description="Disordered" evidence="1">
    <location>
        <begin position="18"/>
        <end position="72"/>
    </location>
</feature>
<sequence>MWEVQQYPANLCAIKSPEVEPERTSWDKASRNCLHPQDPQPQRAPPLCAGGVQHQRERVEHPDNYPPPPTCQDNRRFRWSLWRPSSIDMFPARPIKVGGGWTQNVIRRLPVSLSNRKRTSDQLDPAESSKQQRLSIPAEDTANEMEEHSPATGNDVWLRIALNALFRHAVPWLARLLGLLGHLNGALLHLPVPPVLDVLKGRRGSGRLRPYRTK</sequence>
<organism evidence="2 3">
    <name type="scientific">Rhizoctonia solani</name>
    <dbReference type="NCBI Taxonomy" id="456999"/>
    <lineage>
        <taxon>Eukaryota</taxon>
        <taxon>Fungi</taxon>
        <taxon>Dikarya</taxon>
        <taxon>Basidiomycota</taxon>
        <taxon>Agaricomycotina</taxon>
        <taxon>Agaricomycetes</taxon>
        <taxon>Cantharellales</taxon>
        <taxon>Ceratobasidiaceae</taxon>
        <taxon>Rhizoctonia</taxon>
    </lineage>
</organism>
<reference evidence="2" key="1">
    <citation type="submission" date="2020-09" db="EMBL/GenBank/DDBJ databases">
        <title>Comparative genome analyses of four rice-infecting Rhizoctonia solani isolates reveal extensive enrichment of homogalacturonan modification genes.</title>
        <authorList>
            <person name="Lee D.-Y."/>
            <person name="Jeon J."/>
            <person name="Kim K.-T."/>
            <person name="Cheong K."/>
            <person name="Song H."/>
            <person name="Choi G."/>
            <person name="Ko J."/>
            <person name="Opiyo S.O."/>
            <person name="Zuo S."/>
            <person name="Madhav S."/>
            <person name="Lee Y.-H."/>
            <person name="Wang G.-L."/>
        </authorList>
    </citation>
    <scope>NUCLEOTIDE SEQUENCE</scope>
    <source>
        <strain evidence="2">AG1-IA B2</strain>
    </source>
</reference>
<evidence type="ECO:0000313" key="2">
    <source>
        <dbReference type="EMBL" id="KAF8749032.1"/>
    </source>
</evidence>
<feature type="compositionally biased region" description="Basic and acidic residues" evidence="1">
    <location>
        <begin position="54"/>
        <end position="63"/>
    </location>
</feature>
<name>A0A8H7LX91_9AGAM</name>
<evidence type="ECO:0000256" key="1">
    <source>
        <dbReference type="SAM" id="MobiDB-lite"/>
    </source>
</evidence>
<proteinExistence type="predicted"/>